<evidence type="ECO:0000259" key="1">
    <source>
        <dbReference type="Pfam" id="PF08044"/>
    </source>
</evidence>
<feature type="domain" description="Cell wall-active antibiotics response LiaF-like C-terminal" evidence="2">
    <location>
        <begin position="122"/>
        <end position="178"/>
    </location>
</feature>
<dbReference type="Proteomes" id="UP001501116">
    <property type="component" value="Unassembled WGS sequence"/>
</dbReference>
<name>A0ABP5DA45_9PSEU</name>
<evidence type="ECO:0000313" key="4">
    <source>
        <dbReference type="Proteomes" id="UP001501116"/>
    </source>
</evidence>
<reference evidence="4" key="1">
    <citation type="journal article" date="2019" name="Int. J. Syst. Evol. Microbiol.">
        <title>The Global Catalogue of Microorganisms (GCM) 10K type strain sequencing project: providing services to taxonomists for standard genome sequencing and annotation.</title>
        <authorList>
            <consortium name="The Broad Institute Genomics Platform"/>
            <consortium name="The Broad Institute Genome Sequencing Center for Infectious Disease"/>
            <person name="Wu L."/>
            <person name="Ma J."/>
        </authorList>
    </citation>
    <scope>NUCLEOTIDE SEQUENCE [LARGE SCALE GENOMIC DNA]</scope>
    <source>
        <strain evidence="4">JCM 14545</strain>
    </source>
</reference>
<dbReference type="EMBL" id="BAAANN010000026">
    <property type="protein sequence ID" value="GAA1975235.1"/>
    <property type="molecule type" value="Genomic_DNA"/>
</dbReference>
<evidence type="ECO:0000259" key="2">
    <source>
        <dbReference type="Pfam" id="PF09922"/>
    </source>
</evidence>
<dbReference type="Pfam" id="PF08044">
    <property type="entry name" value="DUF1707"/>
    <property type="match status" value="1"/>
</dbReference>
<organism evidence="3 4">
    <name type="scientific">Amycolatopsis minnesotensis</name>
    <dbReference type="NCBI Taxonomy" id="337894"/>
    <lineage>
        <taxon>Bacteria</taxon>
        <taxon>Bacillati</taxon>
        <taxon>Actinomycetota</taxon>
        <taxon>Actinomycetes</taxon>
        <taxon>Pseudonocardiales</taxon>
        <taxon>Pseudonocardiaceae</taxon>
        <taxon>Amycolatopsis</taxon>
    </lineage>
</organism>
<gene>
    <name evidence="3" type="ORF">GCM10009754_58210</name>
</gene>
<feature type="domain" description="DUF1707" evidence="1">
    <location>
        <begin position="13"/>
        <end position="65"/>
    </location>
</feature>
<dbReference type="Pfam" id="PF09922">
    <property type="entry name" value="LiaF-like_C"/>
    <property type="match status" value="1"/>
</dbReference>
<protein>
    <submittedName>
        <fullName evidence="3">DUF1707 domain-containing protein</fullName>
    </submittedName>
</protein>
<comment type="caution">
    <text evidence="3">The sequence shown here is derived from an EMBL/GenBank/DDBJ whole genome shotgun (WGS) entry which is preliminary data.</text>
</comment>
<keyword evidence="4" id="KW-1185">Reference proteome</keyword>
<accession>A0ABP5DA45</accession>
<dbReference type="InterPro" id="IPR012551">
    <property type="entry name" value="DUF1707_SHOCT-like"/>
</dbReference>
<dbReference type="PANTHER" id="PTHR40763">
    <property type="entry name" value="MEMBRANE PROTEIN-RELATED"/>
    <property type="match status" value="1"/>
</dbReference>
<proteinExistence type="predicted"/>
<dbReference type="InterPro" id="IPR024425">
    <property type="entry name" value="LiaF-like_C"/>
</dbReference>
<dbReference type="PANTHER" id="PTHR40763:SF4">
    <property type="entry name" value="DUF1707 DOMAIN-CONTAINING PROTEIN"/>
    <property type="match status" value="1"/>
</dbReference>
<evidence type="ECO:0000313" key="3">
    <source>
        <dbReference type="EMBL" id="GAA1975235.1"/>
    </source>
</evidence>
<sequence length="218" mass="23125">MTDESPVPELPAMRASNADRERFAQILHNALGEGRITVEELEERLDTVYAAKTLKELEPVVVDLPGVTATPGGAIQPAQSHTVTGPDSRIGGTAGSQMSFAFMSGASRKGSWVVPPQHTSVAFWGGVEIDLRHARFAVKNSTITAVAVMGGIDIVVPDDIVVDVNGIGIMGGFELNDRSDRPAPSAGAPVVKITGFAFWGGVTVVRKPREKPTKQIEE</sequence>